<dbReference type="EMBL" id="BKCJ011452731">
    <property type="protein sequence ID" value="GFD34949.1"/>
    <property type="molecule type" value="Genomic_DNA"/>
</dbReference>
<name>A0A699VL38_TANCI</name>
<accession>A0A699VL38</accession>
<comment type="caution">
    <text evidence="1">The sequence shown here is derived from an EMBL/GenBank/DDBJ whole genome shotgun (WGS) entry which is preliminary data.</text>
</comment>
<reference evidence="1" key="1">
    <citation type="journal article" date="2019" name="Sci. Rep.">
        <title>Draft genome of Tanacetum cinerariifolium, the natural source of mosquito coil.</title>
        <authorList>
            <person name="Yamashiro T."/>
            <person name="Shiraishi A."/>
            <person name="Satake H."/>
            <person name="Nakayama K."/>
        </authorList>
    </citation>
    <scope>NUCLEOTIDE SEQUENCE</scope>
</reference>
<organism evidence="1">
    <name type="scientific">Tanacetum cinerariifolium</name>
    <name type="common">Dalmatian daisy</name>
    <name type="synonym">Chrysanthemum cinerariifolium</name>
    <dbReference type="NCBI Taxonomy" id="118510"/>
    <lineage>
        <taxon>Eukaryota</taxon>
        <taxon>Viridiplantae</taxon>
        <taxon>Streptophyta</taxon>
        <taxon>Embryophyta</taxon>
        <taxon>Tracheophyta</taxon>
        <taxon>Spermatophyta</taxon>
        <taxon>Magnoliopsida</taxon>
        <taxon>eudicotyledons</taxon>
        <taxon>Gunneridae</taxon>
        <taxon>Pentapetalae</taxon>
        <taxon>asterids</taxon>
        <taxon>campanulids</taxon>
        <taxon>Asterales</taxon>
        <taxon>Asteraceae</taxon>
        <taxon>Asteroideae</taxon>
        <taxon>Anthemideae</taxon>
        <taxon>Anthemidinae</taxon>
        <taxon>Tanacetum</taxon>
    </lineage>
</organism>
<dbReference type="AlphaFoldDB" id="A0A699VL38"/>
<proteinExistence type="predicted"/>
<protein>
    <submittedName>
        <fullName evidence="1">Uncharacterized protein</fullName>
    </submittedName>
</protein>
<evidence type="ECO:0000313" key="1">
    <source>
        <dbReference type="EMBL" id="GFD34949.1"/>
    </source>
</evidence>
<gene>
    <name evidence="1" type="ORF">Tci_906918</name>
</gene>
<sequence length="139" mass="15341">SCYDLAESRDTIYLPSTTTYYTSAYQGICGHAESCCTPSTYILAPRSETPPSGTPPLLPIPLPTSSPPLLLTSMSHRADILEVTLPPQKRLCIALGLRFEVGESSFAPTDRPTRGFRADYGFVATLDDEIRRDPERCWL</sequence>
<feature type="non-terminal residue" evidence="1">
    <location>
        <position position="1"/>
    </location>
</feature>